<protein>
    <submittedName>
        <fullName evidence="2">Uncharacterized protein</fullName>
    </submittedName>
</protein>
<dbReference type="AlphaFoldDB" id="A0A6J4L050"/>
<evidence type="ECO:0000256" key="1">
    <source>
        <dbReference type="SAM" id="MobiDB-lite"/>
    </source>
</evidence>
<dbReference type="EMBL" id="CADCTS010000354">
    <property type="protein sequence ID" value="CAA9317925.1"/>
    <property type="molecule type" value="Genomic_DNA"/>
</dbReference>
<feature type="compositionally biased region" description="Basic and acidic residues" evidence="1">
    <location>
        <begin position="55"/>
        <end position="66"/>
    </location>
</feature>
<organism evidence="2">
    <name type="scientific">uncultured Friedmanniella sp</name>
    <dbReference type="NCBI Taxonomy" id="335381"/>
    <lineage>
        <taxon>Bacteria</taxon>
        <taxon>Bacillati</taxon>
        <taxon>Actinomycetota</taxon>
        <taxon>Actinomycetes</taxon>
        <taxon>Propionibacteriales</taxon>
        <taxon>Nocardioidaceae</taxon>
        <taxon>Friedmanniella</taxon>
        <taxon>environmental samples</taxon>
    </lineage>
</organism>
<reference evidence="2" key="1">
    <citation type="submission" date="2020-02" db="EMBL/GenBank/DDBJ databases">
        <authorList>
            <person name="Meier V. D."/>
        </authorList>
    </citation>
    <scope>NUCLEOTIDE SEQUENCE</scope>
    <source>
        <strain evidence="2">AVDCRST_MAG48</strain>
    </source>
</reference>
<feature type="compositionally biased region" description="Basic residues" evidence="1">
    <location>
        <begin position="27"/>
        <end position="46"/>
    </location>
</feature>
<feature type="compositionally biased region" description="Gly residues" evidence="1">
    <location>
        <begin position="73"/>
        <end position="82"/>
    </location>
</feature>
<feature type="non-terminal residue" evidence="2">
    <location>
        <position position="1"/>
    </location>
</feature>
<gene>
    <name evidence="2" type="ORF">AVDCRST_MAG48-2466</name>
</gene>
<evidence type="ECO:0000313" key="2">
    <source>
        <dbReference type="EMBL" id="CAA9317925.1"/>
    </source>
</evidence>
<sequence>ELRGARQPWAPPPPRREGTPEDARLQAHPRRRLAARHRPRGRRRQDHRPATGPGARRERGRTDRAGGRAGRRAGSGRGPDRL</sequence>
<feature type="non-terminal residue" evidence="2">
    <location>
        <position position="82"/>
    </location>
</feature>
<proteinExistence type="predicted"/>
<accession>A0A6J4L050</accession>
<feature type="compositionally biased region" description="Basic and acidic residues" evidence="1">
    <location>
        <begin position="14"/>
        <end position="25"/>
    </location>
</feature>
<feature type="region of interest" description="Disordered" evidence="1">
    <location>
        <begin position="1"/>
        <end position="82"/>
    </location>
</feature>
<name>A0A6J4L050_9ACTN</name>